<sequence>MSRRPLLALVSACAFALPGLAHEFWIEPLKFQVETDTELTAQLRVGQKLYGTPQAYFPNRIARFELRYGGNALPYEGRLGDIPALSTQPERDGLVVILHQTAPDTLDYKDWQTFQDFADHKDFPGIREQHLARGLPLDGFHEVYTRFAKSLVAVGTGKGADTRSGMETEFVALTNPYSDPRADGVAVQLYYQGQPQPDAQVEIFDRAPDGAVQISLTRTDAHGRAVIPVTSGHSYLLDAVRLRPYDGPEGAVWESLWASLTFAVP</sequence>
<reference evidence="2" key="1">
    <citation type="submission" date="2022-05" db="EMBL/GenBank/DDBJ databases">
        <authorList>
            <person name="Park J.-S."/>
        </authorList>
    </citation>
    <scope>NUCLEOTIDE SEQUENCE</scope>
    <source>
        <strain evidence="2">2012CJ41-6</strain>
    </source>
</reference>
<dbReference type="Pfam" id="PF10670">
    <property type="entry name" value="DUF4198"/>
    <property type="match status" value="1"/>
</dbReference>
<organism evidence="2 3">
    <name type="scientific">Ruegeria spongiae</name>
    <dbReference type="NCBI Taxonomy" id="2942209"/>
    <lineage>
        <taxon>Bacteria</taxon>
        <taxon>Pseudomonadati</taxon>
        <taxon>Pseudomonadota</taxon>
        <taxon>Alphaproteobacteria</taxon>
        <taxon>Rhodobacterales</taxon>
        <taxon>Roseobacteraceae</taxon>
        <taxon>Ruegeria</taxon>
    </lineage>
</organism>
<name>A0ABT0PWS2_9RHOB</name>
<evidence type="ECO:0000256" key="1">
    <source>
        <dbReference type="SAM" id="SignalP"/>
    </source>
</evidence>
<keyword evidence="3" id="KW-1185">Reference proteome</keyword>
<accession>A0ABT0PWS2</accession>
<evidence type="ECO:0000313" key="3">
    <source>
        <dbReference type="Proteomes" id="UP001203880"/>
    </source>
</evidence>
<dbReference type="EMBL" id="JAMFMB010000001">
    <property type="protein sequence ID" value="MCL6282031.1"/>
    <property type="molecule type" value="Genomic_DNA"/>
</dbReference>
<gene>
    <name evidence="2" type="ORF">M3P21_00685</name>
</gene>
<dbReference type="RefSeq" id="WP_249705975.1">
    <property type="nucleotide sequence ID" value="NZ_JAMFMB010000001.1"/>
</dbReference>
<comment type="caution">
    <text evidence="2">The sequence shown here is derived from an EMBL/GenBank/DDBJ whole genome shotgun (WGS) entry which is preliminary data.</text>
</comment>
<dbReference type="InterPro" id="IPR019613">
    <property type="entry name" value="DUF4198"/>
</dbReference>
<dbReference type="Proteomes" id="UP001203880">
    <property type="component" value="Unassembled WGS sequence"/>
</dbReference>
<protein>
    <submittedName>
        <fullName evidence="2">DUF4198 domain-containing protein</fullName>
    </submittedName>
</protein>
<feature type="signal peptide" evidence="1">
    <location>
        <begin position="1"/>
        <end position="21"/>
    </location>
</feature>
<feature type="chain" id="PRO_5045838441" evidence="1">
    <location>
        <begin position="22"/>
        <end position="265"/>
    </location>
</feature>
<proteinExistence type="predicted"/>
<evidence type="ECO:0000313" key="2">
    <source>
        <dbReference type="EMBL" id="MCL6282031.1"/>
    </source>
</evidence>
<keyword evidence="1" id="KW-0732">Signal</keyword>